<evidence type="ECO:0000256" key="4">
    <source>
        <dbReference type="ARBA" id="ARBA00023239"/>
    </source>
</evidence>
<accession>A0A974P0B7</accession>
<keyword evidence="4" id="KW-0456">Lyase</keyword>
<feature type="domain" description="CENP-V/GFA" evidence="5">
    <location>
        <begin position="17"/>
        <end position="83"/>
    </location>
</feature>
<dbReference type="AlphaFoldDB" id="A0A974P0B7"/>
<keyword evidence="2" id="KW-0479">Metal-binding</keyword>
<name>A0A974P0B7_9CAUL</name>
<dbReference type="Pfam" id="PF04828">
    <property type="entry name" value="GFA"/>
    <property type="match status" value="1"/>
</dbReference>
<keyword evidence="3" id="KW-0862">Zinc</keyword>
<dbReference type="GO" id="GO:0016846">
    <property type="term" value="F:carbon-sulfur lyase activity"/>
    <property type="evidence" value="ECO:0007669"/>
    <property type="project" value="InterPro"/>
</dbReference>
<evidence type="ECO:0000313" key="6">
    <source>
        <dbReference type="EMBL" id="QQZ48716.1"/>
    </source>
</evidence>
<dbReference type="Gene3D" id="3.90.1590.10">
    <property type="entry name" value="glutathione-dependent formaldehyde- activating enzyme (gfa)"/>
    <property type="match status" value="1"/>
</dbReference>
<comment type="similarity">
    <text evidence="1">Belongs to the Gfa family.</text>
</comment>
<evidence type="ECO:0000256" key="2">
    <source>
        <dbReference type="ARBA" id="ARBA00022723"/>
    </source>
</evidence>
<dbReference type="InterPro" id="IPR011057">
    <property type="entry name" value="Mss4-like_sf"/>
</dbReference>
<dbReference type="EMBL" id="CP068570">
    <property type="protein sequence ID" value="QQZ48716.1"/>
    <property type="molecule type" value="Genomic_DNA"/>
</dbReference>
<organism evidence="6">
    <name type="scientific">Phenylobacterium glaciei</name>
    <dbReference type="NCBI Taxonomy" id="2803784"/>
    <lineage>
        <taxon>Bacteria</taxon>
        <taxon>Pseudomonadati</taxon>
        <taxon>Pseudomonadota</taxon>
        <taxon>Alphaproteobacteria</taxon>
        <taxon>Caulobacterales</taxon>
        <taxon>Caulobacteraceae</taxon>
        <taxon>Phenylobacterium</taxon>
    </lineage>
</organism>
<proteinExistence type="inferred from homology"/>
<evidence type="ECO:0000259" key="5">
    <source>
        <dbReference type="Pfam" id="PF04828"/>
    </source>
</evidence>
<sequence>MPAHQRRLAQCVHRHADPQLPLHQGDPKTFSRADLENPVTREFCAECGSHILARSPGFPAVILKVGSLDDPSVFTPGMAIFTVDQQAFHHVPAGIPSFERLPG</sequence>
<protein>
    <submittedName>
        <fullName evidence="6">GFA family protein</fullName>
    </submittedName>
</protein>
<dbReference type="GO" id="GO:0046872">
    <property type="term" value="F:metal ion binding"/>
    <property type="evidence" value="ECO:0007669"/>
    <property type="project" value="UniProtKB-KW"/>
</dbReference>
<reference evidence="6" key="1">
    <citation type="submission" date="2021-01" db="EMBL/GenBank/DDBJ databases">
        <title>Genome sequence of Phenylobacterium sp. 20VBR1 isolated from a valley glaceir, Ny-Alesund, Svalbard.</title>
        <authorList>
            <person name="Thomas F.A."/>
            <person name="Krishnan K.P."/>
            <person name="Sinha R.K."/>
        </authorList>
    </citation>
    <scope>NUCLEOTIDE SEQUENCE</scope>
    <source>
        <strain evidence="6">20VBR1</strain>
    </source>
</reference>
<dbReference type="InterPro" id="IPR006913">
    <property type="entry name" value="CENP-V/GFA"/>
</dbReference>
<gene>
    <name evidence="6" type="ORF">JKL49_14785</name>
</gene>
<evidence type="ECO:0000256" key="1">
    <source>
        <dbReference type="ARBA" id="ARBA00005495"/>
    </source>
</evidence>
<dbReference type="PANTHER" id="PTHR33337">
    <property type="entry name" value="GFA DOMAIN-CONTAINING PROTEIN"/>
    <property type="match status" value="1"/>
</dbReference>
<dbReference type="PANTHER" id="PTHR33337:SF40">
    <property type="entry name" value="CENP-V_GFA DOMAIN-CONTAINING PROTEIN-RELATED"/>
    <property type="match status" value="1"/>
</dbReference>
<dbReference type="SUPFAM" id="SSF51316">
    <property type="entry name" value="Mss4-like"/>
    <property type="match status" value="1"/>
</dbReference>
<evidence type="ECO:0000256" key="3">
    <source>
        <dbReference type="ARBA" id="ARBA00022833"/>
    </source>
</evidence>